<dbReference type="InterPro" id="IPR001647">
    <property type="entry name" value="HTH_TetR"/>
</dbReference>
<sequence length="241" mass="26599">MHQAKGKSPRGRAAVIGLTKAQVVAAAIKQIDEKGLPSFSLRELARSLNVSPAVIYWHVGGGKEDLFAEISASITSELSHELDPSQNWKERLRAVFLRYRQLVHIHPNVSPLLGAQMKSNGVANLDWVETVLSALVDAGYEGEALKDAFNALIGGLAGFVTMELATAPTETQDEWEDLFARRVAGIDPKLYPITHSVLPTVTNRIFVLRWQNGVRIPYDSSFELLLDLLIEGLDMRARKTT</sequence>
<comment type="caution">
    <text evidence="6">The sequence shown here is derived from an EMBL/GenBank/DDBJ whole genome shotgun (WGS) entry which is preliminary data.</text>
</comment>
<organism evidence="6 7">
    <name type="scientific">Roseibium litorale</name>
    <dbReference type="NCBI Taxonomy" id="2803841"/>
    <lineage>
        <taxon>Bacteria</taxon>
        <taxon>Pseudomonadati</taxon>
        <taxon>Pseudomonadota</taxon>
        <taxon>Alphaproteobacteria</taxon>
        <taxon>Hyphomicrobiales</taxon>
        <taxon>Stappiaceae</taxon>
        <taxon>Roseibium</taxon>
    </lineage>
</organism>
<dbReference type="SUPFAM" id="SSF46689">
    <property type="entry name" value="Homeodomain-like"/>
    <property type="match status" value="1"/>
</dbReference>
<dbReference type="InterPro" id="IPR036271">
    <property type="entry name" value="Tet_transcr_reg_TetR-rel_C_sf"/>
</dbReference>
<proteinExistence type="predicted"/>
<dbReference type="Gene3D" id="1.10.10.60">
    <property type="entry name" value="Homeodomain-like"/>
    <property type="match status" value="1"/>
</dbReference>
<reference evidence="6 7" key="2">
    <citation type="journal article" date="2021" name="Int. J. Syst. Evol. Microbiol.">
        <title>Roseibium litorale sp. nov., isolated from a tidal flat sediment and proposal for the reclassification of Labrenzia polysiphoniae as Roseibium polysiphoniae comb. nov.</title>
        <authorList>
            <person name="Liu Y."/>
            <person name="Pei T."/>
            <person name="Du J."/>
            <person name="Chao M."/>
            <person name="Deng M.R."/>
            <person name="Zhu H."/>
        </authorList>
    </citation>
    <scope>NUCLEOTIDE SEQUENCE [LARGE SCALE GENOMIC DNA]</scope>
    <source>
        <strain evidence="6 7">4C16A</strain>
    </source>
</reference>
<protein>
    <submittedName>
        <fullName evidence="6">TetR/AcrR family transcriptional regulator</fullName>
    </submittedName>
</protein>
<keyword evidence="2" id="KW-0238">DNA-binding</keyword>
<dbReference type="Pfam" id="PF00440">
    <property type="entry name" value="TetR_N"/>
    <property type="match status" value="1"/>
</dbReference>
<keyword evidence="3" id="KW-0804">Transcription</keyword>
<dbReference type="InterPro" id="IPR050109">
    <property type="entry name" value="HTH-type_TetR-like_transc_reg"/>
</dbReference>
<dbReference type="InterPro" id="IPR009057">
    <property type="entry name" value="Homeodomain-like_sf"/>
</dbReference>
<evidence type="ECO:0000256" key="1">
    <source>
        <dbReference type="ARBA" id="ARBA00023015"/>
    </source>
</evidence>
<feature type="domain" description="HTH tetR-type" evidence="4">
    <location>
        <begin position="24"/>
        <end position="70"/>
    </location>
</feature>
<evidence type="ECO:0000313" key="6">
    <source>
        <dbReference type="EMBL" id="MBD8893625.1"/>
    </source>
</evidence>
<dbReference type="PANTHER" id="PTHR30055:SF151">
    <property type="entry name" value="TRANSCRIPTIONAL REGULATORY PROTEIN"/>
    <property type="match status" value="1"/>
</dbReference>
<dbReference type="Proteomes" id="UP000632063">
    <property type="component" value="Unassembled WGS sequence"/>
</dbReference>
<gene>
    <name evidence="6" type="ORF">IG616_18920</name>
</gene>
<dbReference type="RefSeq" id="WP_192149800.1">
    <property type="nucleotide sequence ID" value="NZ_JACYXI010000014.1"/>
</dbReference>
<reference evidence="7" key="1">
    <citation type="submission" date="2020-09" db="EMBL/GenBank/DDBJ databases">
        <title>The genome sequence of strain Labrenzia suaedae 4C16A.</title>
        <authorList>
            <person name="Liu Y."/>
        </authorList>
    </citation>
    <scope>NUCLEOTIDE SEQUENCE [LARGE SCALE GENOMIC DNA]</scope>
    <source>
        <strain evidence="7">4C16A</strain>
    </source>
</reference>
<dbReference type="PANTHER" id="PTHR30055">
    <property type="entry name" value="HTH-TYPE TRANSCRIPTIONAL REGULATOR RUTR"/>
    <property type="match status" value="1"/>
</dbReference>
<name>A0ABR9CRW8_9HYPH</name>
<keyword evidence="1" id="KW-0805">Transcription regulation</keyword>
<dbReference type="SUPFAM" id="SSF48498">
    <property type="entry name" value="Tetracyclin repressor-like, C-terminal domain"/>
    <property type="match status" value="1"/>
</dbReference>
<evidence type="ECO:0000259" key="5">
    <source>
        <dbReference type="Pfam" id="PF02909"/>
    </source>
</evidence>
<evidence type="ECO:0000256" key="3">
    <source>
        <dbReference type="ARBA" id="ARBA00023163"/>
    </source>
</evidence>
<dbReference type="InterPro" id="IPR004111">
    <property type="entry name" value="Repressor_TetR_C"/>
</dbReference>
<accession>A0ABR9CRW8</accession>
<dbReference type="EMBL" id="JACYXI010000014">
    <property type="protein sequence ID" value="MBD8893625.1"/>
    <property type="molecule type" value="Genomic_DNA"/>
</dbReference>
<feature type="domain" description="Tetracycline repressor TetR C-terminal" evidence="5">
    <location>
        <begin position="85"/>
        <end position="234"/>
    </location>
</feature>
<evidence type="ECO:0000313" key="7">
    <source>
        <dbReference type="Proteomes" id="UP000632063"/>
    </source>
</evidence>
<evidence type="ECO:0000256" key="2">
    <source>
        <dbReference type="ARBA" id="ARBA00023125"/>
    </source>
</evidence>
<keyword evidence="7" id="KW-1185">Reference proteome</keyword>
<dbReference type="Gene3D" id="1.10.357.10">
    <property type="entry name" value="Tetracycline Repressor, domain 2"/>
    <property type="match status" value="1"/>
</dbReference>
<dbReference type="Pfam" id="PF02909">
    <property type="entry name" value="TetR_C_1"/>
    <property type="match status" value="1"/>
</dbReference>
<evidence type="ECO:0000259" key="4">
    <source>
        <dbReference type="Pfam" id="PF00440"/>
    </source>
</evidence>